<dbReference type="SUPFAM" id="SSF52540">
    <property type="entry name" value="P-loop containing nucleoside triphosphate hydrolases"/>
    <property type="match status" value="2"/>
</dbReference>
<evidence type="ECO:0000256" key="1">
    <source>
        <dbReference type="ARBA" id="ARBA00004202"/>
    </source>
</evidence>
<dbReference type="InterPro" id="IPR003593">
    <property type="entry name" value="AAA+_ATPase"/>
</dbReference>
<dbReference type="eggNOG" id="COG1129">
    <property type="taxonomic scope" value="Bacteria"/>
</dbReference>
<dbReference type="CDD" id="cd03215">
    <property type="entry name" value="ABC_Carb_Monos_II"/>
    <property type="match status" value="1"/>
</dbReference>
<dbReference type="PROSITE" id="PS50893">
    <property type="entry name" value="ABC_TRANSPORTER_2"/>
    <property type="match status" value="2"/>
</dbReference>
<keyword evidence="4 11" id="KW-0762">Sugar transport</keyword>
<keyword evidence="3" id="KW-1003">Cell membrane</keyword>
<feature type="domain" description="ABC transporter" evidence="10">
    <location>
        <begin position="259"/>
        <end position="503"/>
    </location>
</feature>
<dbReference type="InterPro" id="IPR027417">
    <property type="entry name" value="P-loop_NTPase"/>
</dbReference>
<dbReference type="GO" id="GO:0005886">
    <property type="term" value="C:plasma membrane"/>
    <property type="evidence" value="ECO:0007669"/>
    <property type="project" value="UniProtKB-SubCell"/>
</dbReference>
<keyword evidence="8" id="KW-1278">Translocase</keyword>
<dbReference type="InterPro" id="IPR003439">
    <property type="entry name" value="ABC_transporter-like_ATP-bd"/>
</dbReference>
<dbReference type="GO" id="GO:0016887">
    <property type="term" value="F:ATP hydrolysis activity"/>
    <property type="evidence" value="ECO:0007669"/>
    <property type="project" value="InterPro"/>
</dbReference>
<dbReference type="InterPro" id="IPR050107">
    <property type="entry name" value="ABC_carbohydrate_import_ATPase"/>
</dbReference>
<feature type="domain" description="ABC transporter" evidence="10">
    <location>
        <begin position="10"/>
        <end position="246"/>
    </location>
</feature>
<evidence type="ECO:0000256" key="9">
    <source>
        <dbReference type="ARBA" id="ARBA00023136"/>
    </source>
</evidence>
<dbReference type="PANTHER" id="PTHR43790:SF9">
    <property type="entry name" value="GALACTOFURANOSE TRANSPORTER ATP-BINDING PROTEIN YTFR"/>
    <property type="match status" value="1"/>
</dbReference>
<dbReference type="Proteomes" id="UP000028302">
    <property type="component" value="Unassembled WGS sequence"/>
</dbReference>
<name>A0A084IPZ0_SALHC</name>
<keyword evidence="9" id="KW-0472">Membrane</keyword>
<dbReference type="RefSeq" id="WP_037334399.1">
    <property type="nucleotide sequence ID" value="NZ_APNK01000003.1"/>
</dbReference>
<dbReference type="Pfam" id="PF00005">
    <property type="entry name" value="ABC_tran"/>
    <property type="match status" value="2"/>
</dbReference>
<keyword evidence="12" id="KW-1185">Reference proteome</keyword>
<dbReference type="STRING" id="1304275.C41B8_04126"/>
<gene>
    <name evidence="11" type="ORF">C41B8_04126</name>
</gene>
<evidence type="ECO:0000256" key="7">
    <source>
        <dbReference type="ARBA" id="ARBA00022840"/>
    </source>
</evidence>
<evidence type="ECO:0000256" key="4">
    <source>
        <dbReference type="ARBA" id="ARBA00022597"/>
    </source>
</evidence>
<protein>
    <submittedName>
        <fullName evidence="11">ABC sugar transporter, ATPase subunit</fullName>
    </submittedName>
</protein>
<evidence type="ECO:0000256" key="2">
    <source>
        <dbReference type="ARBA" id="ARBA00022448"/>
    </source>
</evidence>
<keyword evidence="7" id="KW-0067">ATP-binding</keyword>
<evidence type="ECO:0000313" key="11">
    <source>
        <dbReference type="EMBL" id="KEZ78774.1"/>
    </source>
</evidence>
<dbReference type="CDD" id="cd03216">
    <property type="entry name" value="ABC_Carb_Monos_I"/>
    <property type="match status" value="1"/>
</dbReference>
<accession>A0A084IPZ0</accession>
<keyword evidence="6" id="KW-0547">Nucleotide-binding</keyword>
<organism evidence="11 12">
    <name type="scientific">Salinisphaera hydrothermalis (strain C41B8)</name>
    <dbReference type="NCBI Taxonomy" id="1304275"/>
    <lineage>
        <taxon>Bacteria</taxon>
        <taxon>Pseudomonadati</taxon>
        <taxon>Pseudomonadota</taxon>
        <taxon>Gammaproteobacteria</taxon>
        <taxon>Salinisphaerales</taxon>
        <taxon>Salinisphaeraceae</taxon>
        <taxon>Salinisphaera</taxon>
    </lineage>
</organism>
<dbReference type="Gene3D" id="3.40.50.300">
    <property type="entry name" value="P-loop containing nucleotide triphosphate hydrolases"/>
    <property type="match status" value="2"/>
</dbReference>
<sequence>MNTTSTVPVLEARHITKTFRGFAALDDVSFALMPGEVHGLMGENGAGKSTLIKTLTGFHAPDAGELRLAGEAVTFADPRASQNAGIAAVYQEINLIPERSVAENIMLGREPRIGGLIIDRRRLNAEAADLLSRYGIHVQATAPLKSLGLGMQQMIAITRAIALGARVVILDEPTSALSGSEVDLLFALINRLRDDGVAILFVSHRLSECYALCDRLTVLRDGRHVCTETTADLPRTALVTAMLGREREAEAAGGARSEARDGPTVLATEDLSWRDRVRDVSLDIHAGEVVGLVGLLGSGRTETFKAIFGAERADAGRIMLEGTPLTRHTPAISIGHGLAFLPEDRRADGIFARLPIRENLTATTLGSLGRFGLVSRGAQRQLVDEFVEELSIKCSGPQQAISELSGGNQQKVLLARCLATRPKALLLDDPTRGIDVGAKDEVHAVIRRLAGEGMAVLVTSSEIDELLAICDRLVAINEGEIAGELDVAGRSADDVLHLLAGAAEHAPARDRA</sequence>
<evidence type="ECO:0000259" key="10">
    <source>
        <dbReference type="PROSITE" id="PS50893"/>
    </source>
</evidence>
<dbReference type="FunFam" id="3.40.50.300:FF:000127">
    <property type="entry name" value="Ribose import ATP-binding protein RbsA"/>
    <property type="match status" value="1"/>
</dbReference>
<proteinExistence type="predicted"/>
<evidence type="ECO:0000256" key="3">
    <source>
        <dbReference type="ARBA" id="ARBA00022475"/>
    </source>
</evidence>
<keyword evidence="2" id="KW-0813">Transport</keyword>
<dbReference type="SMART" id="SM00382">
    <property type="entry name" value="AAA"/>
    <property type="match status" value="2"/>
</dbReference>
<evidence type="ECO:0000256" key="6">
    <source>
        <dbReference type="ARBA" id="ARBA00022741"/>
    </source>
</evidence>
<comment type="caution">
    <text evidence="11">The sequence shown here is derived from an EMBL/GenBank/DDBJ whole genome shotgun (WGS) entry which is preliminary data.</text>
</comment>
<evidence type="ECO:0000313" key="12">
    <source>
        <dbReference type="Proteomes" id="UP000028302"/>
    </source>
</evidence>
<dbReference type="PATRIC" id="fig|1304275.5.peg.842"/>
<evidence type="ECO:0000256" key="8">
    <source>
        <dbReference type="ARBA" id="ARBA00022967"/>
    </source>
</evidence>
<dbReference type="GO" id="GO:0005524">
    <property type="term" value="F:ATP binding"/>
    <property type="evidence" value="ECO:0007669"/>
    <property type="project" value="UniProtKB-KW"/>
</dbReference>
<evidence type="ECO:0000256" key="5">
    <source>
        <dbReference type="ARBA" id="ARBA00022737"/>
    </source>
</evidence>
<dbReference type="InterPro" id="IPR017871">
    <property type="entry name" value="ABC_transporter-like_CS"/>
</dbReference>
<dbReference type="PROSITE" id="PS00211">
    <property type="entry name" value="ABC_TRANSPORTER_1"/>
    <property type="match status" value="1"/>
</dbReference>
<dbReference type="EMBL" id="APNK01000003">
    <property type="protein sequence ID" value="KEZ78774.1"/>
    <property type="molecule type" value="Genomic_DNA"/>
</dbReference>
<dbReference type="PANTHER" id="PTHR43790">
    <property type="entry name" value="CARBOHYDRATE TRANSPORT ATP-BINDING PROTEIN MG119-RELATED"/>
    <property type="match status" value="1"/>
</dbReference>
<comment type="subcellular location">
    <subcellularLocation>
        <location evidence="1">Cell membrane</location>
        <topology evidence="1">Peripheral membrane protein</topology>
    </subcellularLocation>
</comment>
<reference evidence="11 12" key="1">
    <citation type="submission" date="2013-03" db="EMBL/GenBank/DDBJ databases">
        <title>Salinisphaera hydrothermalis C41B8 Genome Sequencing.</title>
        <authorList>
            <person name="Li C."/>
            <person name="Lai Q."/>
            <person name="Shao Z."/>
        </authorList>
    </citation>
    <scope>NUCLEOTIDE SEQUENCE [LARGE SCALE GENOMIC DNA]</scope>
    <source>
        <strain evidence="11 12">C41B8</strain>
    </source>
</reference>
<keyword evidence="5" id="KW-0677">Repeat</keyword>
<dbReference type="AlphaFoldDB" id="A0A084IPZ0"/>